<feature type="signal peptide" evidence="1">
    <location>
        <begin position="1"/>
        <end position="19"/>
    </location>
</feature>
<sequence length="385" mass="42072">MPGNLRLLLWGLVLGLLSAFYPRLSTYLPASVSSRLPFLPSSSADLASPVGKRWAGTFHRYQQSVPLSQGYEHSRDAEWEALVEQQLRFGSKEGGRELEKEYRRQLREVERRAEHAGAENHIKETLPVYFVEQGDSVDASALERIGDEINALRPQSVILLVPHKTSTSHVLVSTSSTISSDSSPPLAFPSNPRLASHLLRTFAHLAPSGVPAAGSSLISLSPKAARVLSQLGLNSDLELVQVALPVLPNKQDGWPAERWWDVGKALHSLLHEVKREEVERMPGVKEKREEYRNVVVLALGSAKPKNAPEVFPALLESALAHHTSHARELSLHSLYSSTSGSKPQRAVRADLVALYAAVAAAGEGEGEQLGGRDAVGWRLGHLPVR</sequence>
<organism evidence="2 3">
    <name type="scientific">Rhodotorula paludigena</name>
    <dbReference type="NCBI Taxonomy" id="86838"/>
    <lineage>
        <taxon>Eukaryota</taxon>
        <taxon>Fungi</taxon>
        <taxon>Dikarya</taxon>
        <taxon>Basidiomycota</taxon>
        <taxon>Pucciniomycotina</taxon>
        <taxon>Microbotryomycetes</taxon>
        <taxon>Sporidiobolales</taxon>
        <taxon>Sporidiobolaceae</taxon>
        <taxon>Rhodotorula</taxon>
    </lineage>
</organism>
<gene>
    <name evidence="2" type="ORF">Rhopal_005355-T1</name>
</gene>
<keyword evidence="3" id="KW-1185">Reference proteome</keyword>
<evidence type="ECO:0000313" key="2">
    <source>
        <dbReference type="EMBL" id="GJN92325.1"/>
    </source>
</evidence>
<keyword evidence="1" id="KW-0732">Signal</keyword>
<evidence type="ECO:0000256" key="1">
    <source>
        <dbReference type="SAM" id="SignalP"/>
    </source>
</evidence>
<dbReference type="EMBL" id="BQKY01000011">
    <property type="protein sequence ID" value="GJN92325.1"/>
    <property type="molecule type" value="Genomic_DNA"/>
</dbReference>
<name>A0AAV5GS44_9BASI</name>
<dbReference type="AlphaFoldDB" id="A0AAV5GS44"/>
<protein>
    <submittedName>
        <fullName evidence="2">Uncharacterized protein</fullName>
    </submittedName>
</protein>
<dbReference type="Gene3D" id="3.40.830.10">
    <property type="entry name" value="LigB-like"/>
    <property type="match status" value="1"/>
</dbReference>
<dbReference type="Proteomes" id="UP001342314">
    <property type="component" value="Unassembled WGS sequence"/>
</dbReference>
<evidence type="ECO:0000313" key="3">
    <source>
        <dbReference type="Proteomes" id="UP001342314"/>
    </source>
</evidence>
<comment type="caution">
    <text evidence="2">The sequence shown here is derived from an EMBL/GenBank/DDBJ whole genome shotgun (WGS) entry which is preliminary data.</text>
</comment>
<proteinExistence type="predicted"/>
<accession>A0AAV5GS44</accession>
<reference evidence="2 3" key="1">
    <citation type="submission" date="2021-12" db="EMBL/GenBank/DDBJ databases">
        <title>High titer production of polyol ester of fatty acids by Rhodotorula paludigena BS15 towards product separation-free biomass refinery.</title>
        <authorList>
            <person name="Mano J."/>
            <person name="Ono H."/>
            <person name="Tanaka T."/>
            <person name="Naito K."/>
            <person name="Sushida H."/>
            <person name="Ike M."/>
            <person name="Tokuyasu K."/>
            <person name="Kitaoka M."/>
        </authorList>
    </citation>
    <scope>NUCLEOTIDE SEQUENCE [LARGE SCALE GENOMIC DNA]</scope>
    <source>
        <strain evidence="2 3">BS15</strain>
    </source>
</reference>
<feature type="chain" id="PRO_5043596223" evidence="1">
    <location>
        <begin position="20"/>
        <end position="385"/>
    </location>
</feature>